<dbReference type="OrthoDB" id="360540at2759"/>
<evidence type="ECO:0000313" key="3">
    <source>
        <dbReference type="Proteomes" id="UP000449547"/>
    </source>
</evidence>
<evidence type="ECO:0000256" key="1">
    <source>
        <dbReference type="ARBA" id="ARBA00011047"/>
    </source>
</evidence>
<dbReference type="Proteomes" id="UP000449547">
    <property type="component" value="Unassembled WGS sequence"/>
</dbReference>
<dbReference type="VEuPathDB" id="FungiDB:DIURU_000354"/>
<dbReference type="EMBL" id="SWFT01000018">
    <property type="protein sequence ID" value="KAA8907944.1"/>
    <property type="molecule type" value="Genomic_DNA"/>
</dbReference>
<comment type="similarity">
    <text evidence="1">Belongs to the CDC123 family.</text>
</comment>
<accession>A0A642V096</accession>
<dbReference type="PANTHER" id="PTHR15323:SF6">
    <property type="entry name" value="CELL DIVISION CYCLE PROTEIN 123 HOMOLOG"/>
    <property type="match status" value="1"/>
</dbReference>
<proteinExistence type="inferred from homology"/>
<comment type="caution">
    <text evidence="2">The sequence shown here is derived from an EMBL/GenBank/DDBJ whole genome shotgun (WGS) entry which is preliminary data.</text>
</comment>
<keyword evidence="3" id="KW-1185">Reference proteome</keyword>
<dbReference type="GO" id="GO:0005737">
    <property type="term" value="C:cytoplasm"/>
    <property type="evidence" value="ECO:0007669"/>
    <property type="project" value="TreeGrafter"/>
</dbReference>
<sequence>MTTTAVFHQLPVTRDEVLACSFDQWYPKLKAYTPASKIIAIPPDFHRFLDQDSIRLPGDANNKVEEVDDSDDETTQQDVWSDELIDFYNQVNSLVGDFPFPKLNWSAPKDARWINANTLRCHSADDVLLLLKSSDHAGDDLTAPFSEVSEGEDKSIDTVSFKLILRRWVDINPSHEFRVFIRDGTIIGASQRDLNHYPHLVENREKHKQTITNFVPNIVNKLGMKSFVLDLYIPETGEPMVIDVNPFSRKSSPLLYTWHELIEGGDHDLRVVDENNLGRFKTMEYSESMVPTDVVGAAHDAEQMAELAREWRQLEQRGEEAAKE</sequence>
<gene>
    <name evidence="2" type="ORF">DIURU_000354</name>
</gene>
<dbReference type="Pfam" id="PF07065">
    <property type="entry name" value="D123"/>
    <property type="match status" value="1"/>
</dbReference>
<dbReference type="InterPro" id="IPR009772">
    <property type="entry name" value="CDC123"/>
</dbReference>
<name>A0A642V096_DIURU</name>
<reference evidence="2 3" key="1">
    <citation type="submission" date="2019-07" db="EMBL/GenBank/DDBJ databases">
        <title>Genome assembly of two rare yeast pathogens: Diutina rugosa and Trichomonascus ciferrii.</title>
        <authorList>
            <person name="Mixao V."/>
            <person name="Saus E."/>
            <person name="Hansen A."/>
            <person name="Lass-Flor C."/>
            <person name="Gabaldon T."/>
        </authorList>
    </citation>
    <scope>NUCLEOTIDE SEQUENCE [LARGE SCALE GENOMIC DNA]</scope>
    <source>
        <strain evidence="2 3">CBS 613</strain>
    </source>
</reference>
<dbReference type="OMA" id="TFPDPNF"/>
<dbReference type="GeneID" id="54779007"/>
<dbReference type="AlphaFoldDB" id="A0A642V096"/>
<organism evidence="2 3">
    <name type="scientific">Diutina rugosa</name>
    <name type="common">Yeast</name>
    <name type="synonym">Candida rugosa</name>
    <dbReference type="NCBI Taxonomy" id="5481"/>
    <lineage>
        <taxon>Eukaryota</taxon>
        <taxon>Fungi</taxon>
        <taxon>Dikarya</taxon>
        <taxon>Ascomycota</taxon>
        <taxon>Saccharomycotina</taxon>
        <taxon>Pichiomycetes</taxon>
        <taxon>Debaryomycetaceae</taxon>
        <taxon>Diutina</taxon>
    </lineage>
</organism>
<protein>
    <submittedName>
        <fullName evidence="2">Uncharacterized protein</fullName>
    </submittedName>
</protein>
<evidence type="ECO:0000313" key="2">
    <source>
        <dbReference type="EMBL" id="KAA8907944.1"/>
    </source>
</evidence>
<dbReference type="RefSeq" id="XP_034014876.1">
    <property type="nucleotide sequence ID" value="XM_034156313.1"/>
</dbReference>
<dbReference type="PANTHER" id="PTHR15323">
    <property type="entry name" value="D123 PROTEIN"/>
    <property type="match status" value="1"/>
</dbReference>